<feature type="transmembrane region" description="Helical" evidence="4">
    <location>
        <begin position="313"/>
        <end position="336"/>
    </location>
</feature>
<evidence type="ECO:0000256" key="1">
    <source>
        <dbReference type="ARBA" id="ARBA00011062"/>
    </source>
</evidence>
<evidence type="ECO:0000256" key="5">
    <source>
        <dbReference type="SAM" id="SignalP"/>
    </source>
</evidence>
<keyword evidence="5" id="KW-0732">Signal</keyword>
<organism evidence="7 8">
    <name type="scientific">Lithohypha guttulata</name>
    <dbReference type="NCBI Taxonomy" id="1690604"/>
    <lineage>
        <taxon>Eukaryota</taxon>
        <taxon>Fungi</taxon>
        <taxon>Dikarya</taxon>
        <taxon>Ascomycota</taxon>
        <taxon>Pezizomycotina</taxon>
        <taxon>Eurotiomycetes</taxon>
        <taxon>Chaetothyriomycetidae</taxon>
        <taxon>Chaetothyriales</taxon>
        <taxon>Trichomeriaceae</taxon>
        <taxon>Lithohypha</taxon>
    </lineage>
</organism>
<keyword evidence="4" id="KW-0812">Transmembrane</keyword>
<feature type="chain" id="PRO_5046619877" description="Survival protein SurE-like phosphatase/nucleotidase domain-containing protein" evidence="5">
    <location>
        <begin position="18"/>
        <end position="339"/>
    </location>
</feature>
<keyword evidence="8" id="KW-1185">Reference proteome</keyword>
<reference evidence="7 8" key="1">
    <citation type="submission" date="2023-08" db="EMBL/GenBank/DDBJ databases">
        <title>Black Yeasts Isolated from many extreme environments.</title>
        <authorList>
            <person name="Coleine C."/>
            <person name="Stajich J.E."/>
            <person name="Selbmann L."/>
        </authorList>
    </citation>
    <scope>NUCLEOTIDE SEQUENCE [LARGE SCALE GENOMIC DNA]</scope>
    <source>
        <strain evidence="7 8">CCFEE 5885</strain>
    </source>
</reference>
<feature type="domain" description="Survival protein SurE-like phosphatase/nucleotidase" evidence="6">
    <location>
        <begin position="20"/>
        <end position="214"/>
    </location>
</feature>
<evidence type="ECO:0000256" key="3">
    <source>
        <dbReference type="ARBA" id="ARBA00022801"/>
    </source>
</evidence>
<dbReference type="Gene3D" id="3.40.1210.10">
    <property type="entry name" value="Survival protein SurE-like phosphatase/nucleotidase"/>
    <property type="match status" value="1"/>
</dbReference>
<evidence type="ECO:0000313" key="7">
    <source>
        <dbReference type="EMBL" id="KAK5075765.1"/>
    </source>
</evidence>
<name>A0ABR0JVM2_9EURO</name>
<keyword evidence="4" id="KW-1133">Transmembrane helix</keyword>
<dbReference type="PANTHER" id="PTHR30457">
    <property type="entry name" value="5'-NUCLEOTIDASE SURE"/>
    <property type="match status" value="1"/>
</dbReference>
<evidence type="ECO:0000313" key="8">
    <source>
        <dbReference type="Proteomes" id="UP001345013"/>
    </source>
</evidence>
<dbReference type="InterPro" id="IPR030048">
    <property type="entry name" value="SurE"/>
</dbReference>
<comment type="caution">
    <text evidence="7">The sequence shown here is derived from an EMBL/GenBank/DDBJ whole genome shotgun (WGS) entry which is preliminary data.</text>
</comment>
<dbReference type="EMBL" id="JAVRRG010000248">
    <property type="protein sequence ID" value="KAK5075765.1"/>
    <property type="molecule type" value="Genomic_DNA"/>
</dbReference>
<evidence type="ECO:0000256" key="2">
    <source>
        <dbReference type="ARBA" id="ARBA00022723"/>
    </source>
</evidence>
<keyword evidence="4" id="KW-0472">Membrane</keyword>
<dbReference type="Proteomes" id="UP001345013">
    <property type="component" value="Unassembled WGS sequence"/>
</dbReference>
<gene>
    <name evidence="7" type="ORF">LTR24_009900</name>
</gene>
<sequence>MLVAFFFAALLPLGILAANVVLTNDDGWAEINVRMFYDALTNAGESVVLSSPAENKSGYGSQNHSATPLTSTCEWDSCPSGSPAQGFNSSNKRLNYVNSDPVTSMQYGIETLSPRFFGGAPVFAVAGVNVGANLGGTTLISGTVGAASYAATQGIPSIAFSGVTGTQTAWTALVQPYMTVYAALATNLTQELLASEKPYLPPNIWLNVNFPAVGSTCSRPDQFRFVLSRINAANGNATPLDVAVCGGTRLPTETDVVGTSSGCHASVSVGEASSKLDANASAQQVVLGKLKSVLRCLDNTTTNTQSSSPRSALAAPVPVPGVLAIFMPVLVCIIMLGSN</sequence>
<dbReference type="SUPFAM" id="SSF64167">
    <property type="entry name" value="SurE-like"/>
    <property type="match status" value="1"/>
</dbReference>
<dbReference type="Pfam" id="PF01975">
    <property type="entry name" value="SurE"/>
    <property type="match status" value="1"/>
</dbReference>
<keyword evidence="3" id="KW-0378">Hydrolase</keyword>
<keyword evidence="2" id="KW-0479">Metal-binding</keyword>
<evidence type="ECO:0000256" key="4">
    <source>
        <dbReference type="SAM" id="Phobius"/>
    </source>
</evidence>
<feature type="signal peptide" evidence="5">
    <location>
        <begin position="1"/>
        <end position="17"/>
    </location>
</feature>
<dbReference type="PANTHER" id="PTHR30457:SF0">
    <property type="entry name" value="PHOSPHATASE, PUTATIVE (AFU_ORTHOLOGUE AFUA_4G01070)-RELATED"/>
    <property type="match status" value="1"/>
</dbReference>
<protein>
    <recommendedName>
        <fullName evidence="6">Survival protein SurE-like phosphatase/nucleotidase domain-containing protein</fullName>
    </recommendedName>
</protein>
<evidence type="ECO:0000259" key="6">
    <source>
        <dbReference type="Pfam" id="PF01975"/>
    </source>
</evidence>
<proteinExistence type="inferred from homology"/>
<dbReference type="InterPro" id="IPR002828">
    <property type="entry name" value="SurE-like_Pase/nucleotidase"/>
</dbReference>
<dbReference type="InterPro" id="IPR036523">
    <property type="entry name" value="SurE-like_sf"/>
</dbReference>
<accession>A0ABR0JVM2</accession>
<comment type="similarity">
    <text evidence="1">Belongs to the SurE nucleotidase family.</text>
</comment>